<protein>
    <recommendedName>
        <fullName evidence="2">Head protein</fullName>
    </recommendedName>
</protein>
<accession>A0A6J5MQQ5</accession>
<dbReference type="Pfam" id="PF17236">
    <property type="entry name" value="SU10_MCP"/>
    <property type="match status" value="1"/>
</dbReference>
<name>A0A6J5MQQ5_9CAUD</name>
<dbReference type="EMBL" id="LR796491">
    <property type="protein sequence ID" value="CAB4147366.1"/>
    <property type="molecule type" value="Genomic_DNA"/>
</dbReference>
<evidence type="ECO:0000313" key="1">
    <source>
        <dbReference type="EMBL" id="CAB4147366.1"/>
    </source>
</evidence>
<reference evidence="1" key="1">
    <citation type="submission" date="2020-04" db="EMBL/GenBank/DDBJ databases">
        <authorList>
            <person name="Chiriac C."/>
            <person name="Salcher M."/>
            <person name="Ghai R."/>
            <person name="Kavagutti S V."/>
        </authorList>
    </citation>
    <scope>NUCLEOTIDE SEQUENCE</scope>
</reference>
<proteinExistence type="predicted"/>
<evidence type="ECO:0008006" key="2">
    <source>
        <dbReference type="Google" id="ProtNLM"/>
    </source>
</evidence>
<organism evidence="1">
    <name type="scientific">uncultured Caudovirales phage</name>
    <dbReference type="NCBI Taxonomy" id="2100421"/>
    <lineage>
        <taxon>Viruses</taxon>
        <taxon>Duplodnaviria</taxon>
        <taxon>Heunggongvirae</taxon>
        <taxon>Uroviricota</taxon>
        <taxon>Caudoviricetes</taxon>
        <taxon>Peduoviridae</taxon>
        <taxon>Maltschvirus</taxon>
        <taxon>Maltschvirus maltsch</taxon>
    </lineage>
</organism>
<sequence>MAIVANTFTRYSAIGIREDLSNVIYNISPEETPFISNIGRESVKNTYYEWQTDSLAAASAANAALEGDDVSSFTAVTPTARVGNYTQISTKNVVISGTLESVDKAGRRSELTYQLAKLGSELKRDMESALLANQAAAAGSTTVARRTAGLPAWLTSNTSFGVGGANPTVGSTPTAARTDGTQRAFTEALLKTVIQSVWTSGGTPKMLMVGPFNKVASSAFTGIATRFRDVPAGQQAQIIGAADVYVSDFGTINIVPNRFQRDRDAFIVDPDYASLAVLRPIQQMELAKTGDAEKRLMLVEYGLKVNSQAAHGIIADCTTS</sequence>
<dbReference type="InterPro" id="IPR035198">
    <property type="entry name" value="SU10_MCP"/>
</dbReference>
<gene>
    <name evidence="1" type="ORF">UFOVP506_24</name>
</gene>